<dbReference type="EMBL" id="SSBS01000002">
    <property type="protein sequence ID" value="THF33942.1"/>
    <property type="molecule type" value="Genomic_DNA"/>
</dbReference>
<dbReference type="Gene3D" id="1.20.1640.10">
    <property type="entry name" value="Multidrug efflux transporter AcrB transmembrane domain"/>
    <property type="match status" value="2"/>
</dbReference>
<dbReference type="InterPro" id="IPR004869">
    <property type="entry name" value="MMPL_dom"/>
</dbReference>
<dbReference type="SUPFAM" id="SSF82866">
    <property type="entry name" value="Multidrug efflux transporter AcrB transmembrane domain"/>
    <property type="match status" value="2"/>
</dbReference>
<evidence type="ECO:0000256" key="3">
    <source>
        <dbReference type="ARBA" id="ARBA00022692"/>
    </source>
</evidence>
<keyword evidence="4 6" id="KW-1133">Transmembrane helix</keyword>
<evidence type="ECO:0000313" key="8">
    <source>
        <dbReference type="EMBL" id="THF33942.1"/>
    </source>
</evidence>
<keyword evidence="3 6" id="KW-0812">Transmembrane</keyword>
<proteinExistence type="predicted"/>
<evidence type="ECO:0000313" key="9">
    <source>
        <dbReference type="Proteomes" id="UP000310574"/>
    </source>
</evidence>
<organism evidence="8 9">
    <name type="scientific">Pseudomonas atacamensis</name>
    <dbReference type="NCBI Taxonomy" id="2565368"/>
    <lineage>
        <taxon>Bacteria</taxon>
        <taxon>Pseudomonadati</taxon>
        <taxon>Pseudomonadota</taxon>
        <taxon>Gammaproteobacteria</taxon>
        <taxon>Pseudomonadales</taxon>
        <taxon>Pseudomonadaceae</taxon>
        <taxon>Pseudomonas</taxon>
    </lineage>
</organism>
<dbReference type="RefSeq" id="WP_136492383.1">
    <property type="nucleotide sequence ID" value="NZ_SSBS01000002.1"/>
</dbReference>
<evidence type="ECO:0000256" key="4">
    <source>
        <dbReference type="ARBA" id="ARBA00022989"/>
    </source>
</evidence>
<feature type="domain" description="Membrane transport protein MMPL" evidence="7">
    <location>
        <begin position="189"/>
        <end position="396"/>
    </location>
</feature>
<feature type="transmembrane region" description="Helical" evidence="6">
    <location>
        <begin position="743"/>
        <end position="762"/>
    </location>
</feature>
<feature type="transmembrane region" description="Helical" evidence="6">
    <location>
        <begin position="369"/>
        <end position="395"/>
    </location>
</feature>
<accession>A0AAQ2I218</accession>
<dbReference type="PANTHER" id="PTHR33406:SF13">
    <property type="entry name" value="MEMBRANE PROTEIN YDFJ"/>
    <property type="match status" value="1"/>
</dbReference>
<dbReference type="Proteomes" id="UP000310574">
    <property type="component" value="Unassembled WGS sequence"/>
</dbReference>
<dbReference type="Pfam" id="PF03176">
    <property type="entry name" value="MMPL"/>
    <property type="match status" value="1"/>
</dbReference>
<evidence type="ECO:0000256" key="5">
    <source>
        <dbReference type="ARBA" id="ARBA00023136"/>
    </source>
</evidence>
<evidence type="ECO:0000256" key="2">
    <source>
        <dbReference type="ARBA" id="ARBA00022475"/>
    </source>
</evidence>
<comment type="caution">
    <text evidence="8">The sequence shown here is derived from an EMBL/GenBank/DDBJ whole genome shotgun (WGS) entry which is preliminary data.</text>
</comment>
<feature type="transmembrane region" description="Helical" evidence="6">
    <location>
        <begin position="278"/>
        <end position="299"/>
    </location>
</feature>
<gene>
    <name evidence="8" type="ORF">E5170_06555</name>
</gene>
<protein>
    <recommendedName>
        <fullName evidence="7">Membrane transport protein MMPL domain-containing protein</fullName>
    </recommendedName>
</protein>
<dbReference type="AlphaFoldDB" id="A0AAQ2I218"/>
<feature type="transmembrane region" description="Helical" evidence="6">
    <location>
        <begin position="342"/>
        <end position="363"/>
    </location>
</feature>
<evidence type="ECO:0000256" key="6">
    <source>
        <dbReference type="SAM" id="Phobius"/>
    </source>
</evidence>
<keyword evidence="5 6" id="KW-0472">Membrane</keyword>
<name>A0AAQ2I218_9PSED</name>
<feature type="transmembrane region" description="Helical" evidence="6">
    <location>
        <begin position="640"/>
        <end position="658"/>
    </location>
</feature>
<feature type="transmembrane region" description="Helical" evidence="6">
    <location>
        <begin position="714"/>
        <end position="737"/>
    </location>
</feature>
<comment type="subcellular location">
    <subcellularLocation>
        <location evidence="1">Cell membrane</location>
        <topology evidence="1">Multi-pass membrane protein</topology>
    </subcellularLocation>
</comment>
<dbReference type="InterPro" id="IPR050545">
    <property type="entry name" value="Mycobact_MmpL"/>
</dbReference>
<evidence type="ECO:0000259" key="7">
    <source>
        <dbReference type="Pfam" id="PF03176"/>
    </source>
</evidence>
<dbReference type="PANTHER" id="PTHR33406">
    <property type="entry name" value="MEMBRANE PROTEIN MJ1562-RELATED"/>
    <property type="match status" value="1"/>
</dbReference>
<feature type="transmembrane region" description="Helical" evidence="6">
    <location>
        <begin position="688"/>
        <end position="707"/>
    </location>
</feature>
<feature type="transmembrane region" description="Helical" evidence="6">
    <location>
        <begin position="253"/>
        <end position="271"/>
    </location>
</feature>
<keyword evidence="2" id="KW-1003">Cell membrane</keyword>
<feature type="transmembrane region" description="Helical" evidence="6">
    <location>
        <begin position="416"/>
        <end position="442"/>
    </location>
</feature>
<evidence type="ECO:0000256" key="1">
    <source>
        <dbReference type="ARBA" id="ARBA00004651"/>
    </source>
</evidence>
<sequence>MTLPSERRLPLLFLSLLLAVVALAAWQWRDGAPLSANLMELVPGTSPDALEVRAEQRMQEPLNREMLVLVGHADRQQALNMAQQLGEQWQASGLFETVQWNLQADLPALRKQLLQGRLAMLSADDRQLLSEHPDAFIQQRVQALFDPFNGFTLVPSQDDWLGLTGRIQNSQPKHGAVQLDIGSGALVAEADGKSWVMLRARTTGNAFDMNLPLQVAELLQHSREQAAQSGVQLLAASGLLYAANGQQQATREMTWVGGGATVGILLLLLLAFRRWGVLLAFVPVLVGMLFGAVACVALFGHMHVMTLVLGSSLIGVAVDYPLHYLSKSWSLKPWHSWPALRLTLPGLTLSLITSVIGYLALAWTPFPALMQIAVFSAAGLLGAYLSAVCLLPALLKNVQLRPAQWPLRLAERLIHLREALLGCIRTPALLALLIAFCVGGLMQLQSKNDIRQWVGAPQHLTDEAQTIARITGYQPTSQFFLIRAANQEQLLERQAALSERLQQLVNLDKLQGYLALDQLVSAPSQQQQVRESLNKLPSFWQPLLDLGVPVTALQNELQQLQTLPAEDIDAALAGPLGEPYRTLWLGPTEDGVAAMTSLQGLNNPSLLRVQALDLPGVVLVDRLGDLNKVFAATQISAAELKLASCVLIVLVLMLPFGLTGALRIVALPLLAALCSLASLGWLGQPLTLFSLFGLLLVTAISVDYAILMREQVGGAAVSLLGTLLAAVTTWLSFGLLAVSSTPAVSNFGLSVSLGLAFSFMLAPWAGRHEPVAEPAA</sequence>
<dbReference type="GO" id="GO:0005886">
    <property type="term" value="C:plasma membrane"/>
    <property type="evidence" value="ECO:0007669"/>
    <property type="project" value="UniProtKB-SubCell"/>
</dbReference>
<reference evidence="8 9" key="1">
    <citation type="submission" date="2019-04" db="EMBL/GenBank/DDBJ databases">
        <title>Draft genome sequence of Pseudomonas sp. M7D1 isolated from rhizosphere of plant the flowery desert.</title>
        <authorList>
            <person name="Poblete-Morales M."/>
            <person name="Plaza N."/>
            <person name="Corsini G."/>
            <person name="Silva E."/>
        </authorList>
    </citation>
    <scope>NUCLEOTIDE SEQUENCE [LARGE SCALE GENOMIC DNA]</scope>
    <source>
        <strain evidence="8 9">M7D1</strain>
    </source>
</reference>